<organism evidence="2 3">
    <name type="scientific">Vogesella margarita</name>
    <dbReference type="NCBI Taxonomy" id="2984199"/>
    <lineage>
        <taxon>Bacteria</taxon>
        <taxon>Pseudomonadati</taxon>
        <taxon>Pseudomonadota</taxon>
        <taxon>Betaproteobacteria</taxon>
        <taxon>Neisseriales</taxon>
        <taxon>Chromobacteriaceae</taxon>
        <taxon>Vogesella</taxon>
    </lineage>
</organism>
<keyword evidence="3" id="KW-1185">Reference proteome</keyword>
<accession>A0ABT5IVH4</accession>
<dbReference type="SMART" id="SM00507">
    <property type="entry name" value="HNHc"/>
    <property type="match status" value="1"/>
</dbReference>
<dbReference type="InterPro" id="IPR003615">
    <property type="entry name" value="HNH_nuc"/>
</dbReference>
<name>A0ABT5IVH4_9NEIS</name>
<sequence>MAILFCNVGWMQKYDGLDEDSLARGGSYNNHSIGHEVCNFTPVGDAVYGYVQANGNIKLENLGASKKDDSVDGVTVVWTASPPGGGTVVVGWYLNATVYRAVQQMPQKAAKHIAQGAAYFRIKAKRKDAVLLEERSVLIPRATKGGIGQSNIWYADKLESRPIVERVMKLITEGPTPLPDIDEPGGREGKVRLSAHLRRERNAKLVKKKKESVLKAAGRLCCQVCGFDFKQAYGSYGEDFCEVHHLTPLAKADREVETKLDDLAVVCSNCHRIIHRHDPMPKIEQLAAAISEAKAY</sequence>
<evidence type="ECO:0000259" key="1">
    <source>
        <dbReference type="SMART" id="SM00507"/>
    </source>
</evidence>
<dbReference type="Pfam" id="PF01844">
    <property type="entry name" value="HNH"/>
    <property type="match status" value="1"/>
</dbReference>
<dbReference type="Gene3D" id="1.10.30.50">
    <property type="match status" value="1"/>
</dbReference>
<comment type="caution">
    <text evidence="2">The sequence shown here is derived from an EMBL/GenBank/DDBJ whole genome shotgun (WGS) entry which is preliminary data.</text>
</comment>
<keyword evidence="2" id="KW-0378">Hydrolase</keyword>
<dbReference type="InterPro" id="IPR002711">
    <property type="entry name" value="HNH"/>
</dbReference>
<feature type="domain" description="HNH nuclease" evidence="1">
    <location>
        <begin position="209"/>
        <end position="272"/>
    </location>
</feature>
<dbReference type="GO" id="GO:0004519">
    <property type="term" value="F:endonuclease activity"/>
    <property type="evidence" value="ECO:0007669"/>
    <property type="project" value="UniProtKB-KW"/>
</dbReference>
<dbReference type="EMBL" id="JAQQLE010000020">
    <property type="protein sequence ID" value="MDC7715594.1"/>
    <property type="molecule type" value="Genomic_DNA"/>
</dbReference>
<evidence type="ECO:0000313" key="3">
    <source>
        <dbReference type="Proteomes" id="UP001222030"/>
    </source>
</evidence>
<reference evidence="2 3" key="1">
    <citation type="submission" date="2023-01" db="EMBL/GenBank/DDBJ databases">
        <title>Novel species of the genus Vogesella isolated from rivers.</title>
        <authorList>
            <person name="Lu H."/>
        </authorList>
    </citation>
    <scope>NUCLEOTIDE SEQUENCE [LARGE SCALE GENOMIC DNA]</scope>
    <source>
        <strain evidence="2 3">LYT5W</strain>
    </source>
</reference>
<keyword evidence="2" id="KW-0255">Endonuclease</keyword>
<dbReference type="RefSeq" id="WP_272773376.1">
    <property type="nucleotide sequence ID" value="NZ_JAQQLE010000020.1"/>
</dbReference>
<protein>
    <submittedName>
        <fullName evidence="2">HNH endonuclease</fullName>
    </submittedName>
</protein>
<proteinExistence type="predicted"/>
<evidence type="ECO:0000313" key="2">
    <source>
        <dbReference type="EMBL" id="MDC7715594.1"/>
    </source>
</evidence>
<gene>
    <name evidence="2" type="ORF">PQU96_15875</name>
</gene>
<dbReference type="Proteomes" id="UP001222030">
    <property type="component" value="Unassembled WGS sequence"/>
</dbReference>
<keyword evidence="2" id="KW-0540">Nuclease</keyword>